<keyword evidence="4" id="KW-0408">Iron</keyword>
<dbReference type="SFLD" id="SFLDS00029">
    <property type="entry name" value="Radical_SAM"/>
    <property type="match status" value="1"/>
</dbReference>
<evidence type="ECO:0000256" key="3">
    <source>
        <dbReference type="ARBA" id="ARBA00022723"/>
    </source>
</evidence>
<dbReference type="GO" id="GO:0046872">
    <property type="term" value="F:metal ion binding"/>
    <property type="evidence" value="ECO:0007669"/>
    <property type="project" value="UniProtKB-KW"/>
</dbReference>
<gene>
    <name evidence="8" type="ORF">HELGO_WM57642</name>
</gene>
<dbReference type="Pfam" id="PF04055">
    <property type="entry name" value="Radical_SAM"/>
    <property type="match status" value="1"/>
</dbReference>
<dbReference type="InterPro" id="IPR007197">
    <property type="entry name" value="rSAM"/>
</dbReference>
<evidence type="ECO:0000256" key="4">
    <source>
        <dbReference type="ARBA" id="ARBA00023004"/>
    </source>
</evidence>
<evidence type="ECO:0000313" key="8">
    <source>
        <dbReference type="EMBL" id="CAA6829059.1"/>
    </source>
</evidence>
<dbReference type="Gene3D" id="3.20.20.70">
    <property type="entry name" value="Aldolase class I"/>
    <property type="match status" value="1"/>
</dbReference>
<dbReference type="SUPFAM" id="SSF102114">
    <property type="entry name" value="Radical SAM enzymes"/>
    <property type="match status" value="1"/>
</dbReference>
<reference evidence="8" key="1">
    <citation type="submission" date="2020-01" db="EMBL/GenBank/DDBJ databases">
        <authorList>
            <person name="Meier V. D."/>
            <person name="Meier V D."/>
        </authorList>
    </citation>
    <scope>NUCLEOTIDE SEQUENCE</scope>
    <source>
        <strain evidence="8">HLG_WM_MAG_10</strain>
    </source>
</reference>
<keyword evidence="5" id="KW-0411">Iron-sulfur</keyword>
<feature type="domain" description="Arsenosugar biosynthesis radical SAM protein ArsS-like C-terminal" evidence="7">
    <location>
        <begin position="214"/>
        <end position="348"/>
    </location>
</feature>
<organism evidence="8">
    <name type="scientific">uncultured Aureispira sp</name>
    <dbReference type="NCBI Taxonomy" id="1331704"/>
    <lineage>
        <taxon>Bacteria</taxon>
        <taxon>Pseudomonadati</taxon>
        <taxon>Bacteroidota</taxon>
        <taxon>Saprospiria</taxon>
        <taxon>Saprospirales</taxon>
        <taxon>Saprospiraceae</taxon>
        <taxon>Aureispira</taxon>
        <taxon>environmental samples</taxon>
    </lineage>
</organism>
<dbReference type="InterPro" id="IPR024521">
    <property type="entry name" value="ArsS-like_C"/>
</dbReference>
<name>A0A6S6UB59_9BACT</name>
<evidence type="ECO:0000259" key="7">
    <source>
        <dbReference type="Pfam" id="PF12345"/>
    </source>
</evidence>
<comment type="cofactor">
    <cofactor evidence="1">
        <name>[4Fe-4S] cluster</name>
        <dbReference type="ChEBI" id="CHEBI:49883"/>
    </cofactor>
</comment>
<evidence type="ECO:0000256" key="1">
    <source>
        <dbReference type="ARBA" id="ARBA00001966"/>
    </source>
</evidence>
<dbReference type="NCBIfam" id="TIGR04167">
    <property type="entry name" value="rSAM_SeCys"/>
    <property type="match status" value="1"/>
</dbReference>
<dbReference type="PANTHER" id="PTHR43728">
    <property type="entry name" value="SLR0304 PROTEIN"/>
    <property type="match status" value="1"/>
</dbReference>
<keyword evidence="2" id="KW-0949">S-adenosyl-L-methionine</keyword>
<evidence type="ECO:0000259" key="6">
    <source>
        <dbReference type="Pfam" id="PF04055"/>
    </source>
</evidence>
<evidence type="ECO:0000256" key="2">
    <source>
        <dbReference type="ARBA" id="ARBA00022691"/>
    </source>
</evidence>
<dbReference type="EMBL" id="CACVAQ010000458">
    <property type="protein sequence ID" value="CAA6829059.1"/>
    <property type="molecule type" value="Genomic_DNA"/>
</dbReference>
<dbReference type="InterPro" id="IPR058240">
    <property type="entry name" value="rSAM_sf"/>
</dbReference>
<dbReference type="GO" id="GO:0051536">
    <property type="term" value="F:iron-sulfur cluster binding"/>
    <property type="evidence" value="ECO:0007669"/>
    <property type="project" value="UniProtKB-KW"/>
</dbReference>
<dbReference type="AlphaFoldDB" id="A0A6S6UB59"/>
<proteinExistence type="predicted"/>
<dbReference type="Pfam" id="PF12345">
    <property type="entry name" value="DUF3641"/>
    <property type="match status" value="1"/>
</dbReference>
<dbReference type="GO" id="GO:0003824">
    <property type="term" value="F:catalytic activity"/>
    <property type="evidence" value="ECO:0007669"/>
    <property type="project" value="InterPro"/>
</dbReference>
<dbReference type="InterPro" id="IPR013785">
    <property type="entry name" value="Aldolase_TIM"/>
</dbReference>
<feature type="domain" description="Radical SAM core" evidence="6">
    <location>
        <begin position="55"/>
        <end position="199"/>
    </location>
</feature>
<protein>
    <submittedName>
        <fullName evidence="8">Radical SAM</fullName>
    </submittedName>
</protein>
<dbReference type="InterPro" id="IPR026351">
    <property type="entry name" value="rSAM_ArsS-like"/>
</dbReference>
<evidence type="ECO:0000256" key="5">
    <source>
        <dbReference type="ARBA" id="ARBA00023014"/>
    </source>
</evidence>
<dbReference type="PANTHER" id="PTHR43728:SF1">
    <property type="entry name" value="FE-S OXIDOREDUCTASE"/>
    <property type="match status" value="1"/>
</dbReference>
<dbReference type="SFLD" id="SFLDG01067">
    <property type="entry name" value="SPASM/twitch_domain_containing"/>
    <property type="match status" value="1"/>
</dbReference>
<keyword evidence="3" id="KW-0479">Metal-binding</keyword>
<accession>A0A6S6UB59</accession>
<sequence length="350" mass="39696">MKLQTLKKRGSKLATPNIQIAILEETTPKVTKFEKQLEDLNLMPFKPTQLEIFQVNVGYMCNMTCEHCHVDAGPTRTEIMTRETMQHCLNAIKTANTTTIDITGGAPEMNPDFKWFIEEIRAISQDIEIIVRSNLTILVSNKEYRSYPAFFKKHNLTVIASLPCYTAENTDKQRGDKTFVRSIEALQVLNELGYGKDDTGLNLHLVYNPVGASLPGNQMSLQVDYKRVLKADYKIEFNQLYTITNLPISRFLDFLLKEEKFDDYMQLLLESFNPAAAESVMCRNTLSVSWDGYLYDCDFNQMLQMQVEKSAAQHIEDFDLAAIEQRNIMLGQHCYGCTAGAGSSCQGTVS</sequence>
<dbReference type="CDD" id="cd01335">
    <property type="entry name" value="Radical_SAM"/>
    <property type="match status" value="1"/>
</dbReference>